<accession>A0A412TSE6</accession>
<sequence>MWKQKLKICGINLTAYSVALVIMLLLSVCSKSYGQEKRVLSFDRTKQTVTGIDTTKLSVYEHEKAFLFPHFDAIPQMPGTLLDFRPDYTRSFPVDRSSLHKGEYNVGGIIHRFNKVDVWGRGRQENIIGVGVSNYAEVKTVYSPNEKWKLGLCLYAHKLSIPRSSSNTFGIGTDVSYQFLPQTSLHLFGTYYCTYFPGVKPMKRLDGYHYGGYLSFDLAERWAMDVGMRSYGGNGAHRQWTVPIICPSYKHNGREINADFGGMFQQIVKGLFFNH</sequence>
<name>A0A412TSE6_9BACT</name>
<evidence type="ECO:0000313" key="2">
    <source>
        <dbReference type="Proteomes" id="UP000284243"/>
    </source>
</evidence>
<reference evidence="1 2" key="1">
    <citation type="submission" date="2018-08" db="EMBL/GenBank/DDBJ databases">
        <title>A genome reference for cultivated species of the human gut microbiota.</title>
        <authorList>
            <person name="Zou Y."/>
            <person name="Xue W."/>
            <person name="Luo G."/>
        </authorList>
    </citation>
    <scope>NUCLEOTIDE SEQUENCE [LARGE SCALE GENOMIC DNA]</scope>
    <source>
        <strain evidence="1 2">AF16-14</strain>
    </source>
</reference>
<evidence type="ECO:0000313" key="1">
    <source>
        <dbReference type="EMBL" id="RGU56787.1"/>
    </source>
</evidence>
<gene>
    <name evidence="1" type="ORF">DWW57_07925</name>
</gene>
<proteinExistence type="predicted"/>
<dbReference type="RefSeq" id="WP_087381812.1">
    <property type="nucleotide sequence ID" value="NZ_JADMUD010000023.1"/>
</dbReference>
<dbReference type="Proteomes" id="UP000284243">
    <property type="component" value="Unassembled WGS sequence"/>
</dbReference>
<dbReference type="AlphaFoldDB" id="A0A412TSE6"/>
<organism evidence="1 2">
    <name type="scientific">Odoribacter splanchnicus</name>
    <dbReference type="NCBI Taxonomy" id="28118"/>
    <lineage>
        <taxon>Bacteria</taxon>
        <taxon>Pseudomonadati</taxon>
        <taxon>Bacteroidota</taxon>
        <taxon>Bacteroidia</taxon>
        <taxon>Bacteroidales</taxon>
        <taxon>Odoribacteraceae</taxon>
        <taxon>Odoribacter</taxon>
    </lineage>
</organism>
<comment type="caution">
    <text evidence="1">The sequence shown here is derived from an EMBL/GenBank/DDBJ whole genome shotgun (WGS) entry which is preliminary data.</text>
</comment>
<dbReference type="EMBL" id="QRYC01000008">
    <property type="protein sequence ID" value="RGU56787.1"/>
    <property type="molecule type" value="Genomic_DNA"/>
</dbReference>
<protein>
    <submittedName>
        <fullName evidence="1">Uncharacterized protein</fullName>
    </submittedName>
</protein>